<dbReference type="EMBL" id="JAMZIH010004782">
    <property type="protein sequence ID" value="KAJ1676150.1"/>
    <property type="molecule type" value="Genomic_DNA"/>
</dbReference>
<accession>A0ACC1HL82</accession>
<evidence type="ECO:0000313" key="1">
    <source>
        <dbReference type="EMBL" id="KAJ1676150.1"/>
    </source>
</evidence>
<sequence length="173" mass="19302">GSKTKILVQINLPGTASQLKNFCHEVICTETLRLGLLAQSTMIPGSTSLIQLLTTSFSRQSYQHLTKKLEREIRKKHDKSQARNELQWMFEYIEGMGQEIYEVRIPEGVTGKFEEVACMIYQKYEAIMFALICVYDGLPRAAAKSPSVHRPTSDSPCVTTPIGTGGGHKPQVV</sequence>
<dbReference type="Proteomes" id="UP001145114">
    <property type="component" value="Unassembled WGS sequence"/>
</dbReference>
<reference evidence="1" key="1">
    <citation type="submission" date="2022-06" db="EMBL/GenBank/DDBJ databases">
        <title>Phylogenomic reconstructions and comparative analyses of Kickxellomycotina fungi.</title>
        <authorList>
            <person name="Reynolds N.K."/>
            <person name="Stajich J.E."/>
            <person name="Barry K."/>
            <person name="Grigoriev I.V."/>
            <person name="Crous P."/>
            <person name="Smith M.E."/>
        </authorList>
    </citation>
    <scope>NUCLEOTIDE SEQUENCE</scope>
    <source>
        <strain evidence="1">RSA 2271</strain>
    </source>
</reference>
<name>A0ACC1HL82_9FUNG</name>
<gene>
    <name evidence="1" type="ORF">EV182_008765</name>
</gene>
<keyword evidence="2" id="KW-1185">Reference proteome</keyword>
<proteinExistence type="predicted"/>
<organism evidence="1 2">
    <name type="scientific">Spiromyces aspiralis</name>
    <dbReference type="NCBI Taxonomy" id="68401"/>
    <lineage>
        <taxon>Eukaryota</taxon>
        <taxon>Fungi</taxon>
        <taxon>Fungi incertae sedis</taxon>
        <taxon>Zoopagomycota</taxon>
        <taxon>Kickxellomycotina</taxon>
        <taxon>Kickxellomycetes</taxon>
        <taxon>Kickxellales</taxon>
        <taxon>Kickxellaceae</taxon>
        <taxon>Spiromyces</taxon>
    </lineage>
</organism>
<feature type="non-terminal residue" evidence="1">
    <location>
        <position position="173"/>
    </location>
</feature>
<protein>
    <submittedName>
        <fullName evidence="1">Uncharacterized protein</fullName>
    </submittedName>
</protein>
<evidence type="ECO:0000313" key="2">
    <source>
        <dbReference type="Proteomes" id="UP001145114"/>
    </source>
</evidence>
<comment type="caution">
    <text evidence="1">The sequence shown here is derived from an EMBL/GenBank/DDBJ whole genome shotgun (WGS) entry which is preliminary data.</text>
</comment>
<feature type="non-terminal residue" evidence="1">
    <location>
        <position position="1"/>
    </location>
</feature>